<feature type="region of interest" description="Disordered" evidence="1">
    <location>
        <begin position="243"/>
        <end position="305"/>
    </location>
</feature>
<feature type="region of interest" description="Disordered" evidence="1">
    <location>
        <begin position="1"/>
        <end position="39"/>
    </location>
</feature>
<feature type="region of interest" description="Disordered" evidence="1">
    <location>
        <begin position="86"/>
        <end position="110"/>
    </location>
</feature>
<dbReference type="AlphaFoldDB" id="D5H647"/>
<proteinExistence type="predicted"/>
<keyword evidence="2" id="KW-0472">Membrane</keyword>
<dbReference type="KEGG" id="srm:SRM_00581"/>
<reference evidence="4" key="2">
    <citation type="submission" date="2010-04" db="EMBL/GenBank/DDBJ databases">
        <title>Genome sequence of Salinibacter ruber M8.</title>
        <authorList>
            <consortium name="Genoscope"/>
        </authorList>
    </citation>
    <scope>NUCLEOTIDE SEQUENCE [LARGE SCALE GENOMIC DNA]</scope>
    <source>
        <strain evidence="4">M8</strain>
    </source>
</reference>
<keyword evidence="2" id="KW-0812">Transmembrane</keyword>
<sequence length="305" mass="32975">MPVRWRRRGRAFPDGDASSPRRRSDPFAPARPGIHGNKECVARIRIDDGPPPGSAARVRTAWDDRFPTSWGPRAARRRISCHGLRRKRTSGEPPFMQFPERPFDGEASGDGAPSYEWLDEWLCEYVDGTMDPSVEAVFEQYVEANPELRAHIERLRQTRELLCGGEDTGAPPTAPMEAAREVEEDLLRDAAPELLASEETSRSVVALGLASSIAMALVVGFLAGSMLVEPSTLSSGPATAIERQAAPSEGGDEASPRRGAADRGRPPRASSFSSADRLLTLPAEAPSPSTDTGRAAPTFMTAGER</sequence>
<protein>
    <recommendedName>
        <fullName evidence="5">Zinc-finger domain-containing protein</fullName>
    </recommendedName>
</protein>
<accession>D5H647</accession>
<name>D5H647_SALRM</name>
<feature type="compositionally biased region" description="Basic and acidic residues" evidence="1">
    <location>
        <begin position="254"/>
        <end position="265"/>
    </location>
</feature>
<evidence type="ECO:0000256" key="2">
    <source>
        <dbReference type="SAM" id="Phobius"/>
    </source>
</evidence>
<dbReference type="Proteomes" id="UP000000933">
    <property type="component" value="Chromosome"/>
</dbReference>
<evidence type="ECO:0000313" key="3">
    <source>
        <dbReference type="EMBL" id="CBH23502.1"/>
    </source>
</evidence>
<gene>
    <name evidence="3" type="ordered locus">SRM_00581</name>
</gene>
<dbReference type="PATRIC" id="fig|761659.10.peg.659"/>
<evidence type="ECO:0000313" key="4">
    <source>
        <dbReference type="Proteomes" id="UP000000933"/>
    </source>
</evidence>
<evidence type="ECO:0000256" key="1">
    <source>
        <dbReference type="SAM" id="MobiDB-lite"/>
    </source>
</evidence>
<dbReference type="EMBL" id="FP565814">
    <property type="protein sequence ID" value="CBH23502.1"/>
    <property type="molecule type" value="Genomic_DNA"/>
</dbReference>
<reference evidence="3 4" key="1">
    <citation type="journal article" date="2010" name="ISME J.">
        <title>Fine-scale evolution: genomic, phenotypic and ecological differentiation in two coexisting Salinibacter ruber strains.</title>
        <authorList>
            <person name="Pena A."/>
            <person name="Teeling H."/>
            <person name="Huerta-Cepas J."/>
            <person name="Santos F."/>
            <person name="Yarza P."/>
            <person name="Brito-Echeverria J."/>
            <person name="Lucio M."/>
            <person name="Schmitt-Kopplin P."/>
            <person name="Meseguer I."/>
            <person name="Schenowitz C."/>
            <person name="Dossat C."/>
            <person name="Barbe V."/>
            <person name="Dopazo J."/>
            <person name="Rossello-Mora R."/>
            <person name="Schuler M."/>
            <person name="Glockner F.O."/>
            <person name="Amann R."/>
            <person name="Gabaldon T."/>
            <person name="Anton J."/>
        </authorList>
    </citation>
    <scope>NUCLEOTIDE SEQUENCE [LARGE SCALE GENOMIC DNA]</scope>
    <source>
        <strain evidence="3 4">M8</strain>
    </source>
</reference>
<feature type="transmembrane region" description="Helical" evidence="2">
    <location>
        <begin position="204"/>
        <end position="228"/>
    </location>
</feature>
<evidence type="ECO:0008006" key="5">
    <source>
        <dbReference type="Google" id="ProtNLM"/>
    </source>
</evidence>
<organism evidence="3 4">
    <name type="scientific">Salinibacter ruber (strain M8)</name>
    <dbReference type="NCBI Taxonomy" id="761659"/>
    <lineage>
        <taxon>Bacteria</taxon>
        <taxon>Pseudomonadati</taxon>
        <taxon>Rhodothermota</taxon>
        <taxon>Rhodothermia</taxon>
        <taxon>Rhodothermales</taxon>
        <taxon>Salinibacteraceae</taxon>
        <taxon>Salinibacter</taxon>
    </lineage>
</organism>
<feature type="compositionally biased region" description="Basic residues" evidence="1">
    <location>
        <begin position="1"/>
        <end position="10"/>
    </location>
</feature>
<keyword evidence="2" id="KW-1133">Transmembrane helix</keyword>
<dbReference type="HOGENOM" id="CLU_079349_0_0_10"/>